<dbReference type="PRINTS" id="PR00080">
    <property type="entry name" value="SDRFAMILY"/>
</dbReference>
<dbReference type="Gene3D" id="3.40.50.720">
    <property type="entry name" value="NAD(P)-binding Rossmann-like Domain"/>
    <property type="match status" value="4"/>
</dbReference>
<dbReference type="EMBL" id="CP002515">
    <property type="protein sequence ID" value="AEP13163.1"/>
    <property type="molecule type" value="Genomic_DNA"/>
</dbReference>
<dbReference type="GO" id="GO:0016616">
    <property type="term" value="F:oxidoreductase activity, acting on the CH-OH group of donors, NAD or NADP as acceptor"/>
    <property type="evidence" value="ECO:0007669"/>
    <property type="project" value="TreeGrafter"/>
</dbReference>
<name>G2LJZ6_CHLTF</name>
<dbReference type="KEGG" id="ctm:Cabther_B0159"/>
<dbReference type="Pfam" id="PF00106">
    <property type="entry name" value="adh_short"/>
    <property type="match status" value="2"/>
</dbReference>
<dbReference type="AlphaFoldDB" id="G2LJZ6"/>
<organism evidence="3 4">
    <name type="scientific">Chloracidobacterium thermophilum (strain B)</name>
    <dbReference type="NCBI Taxonomy" id="981222"/>
    <lineage>
        <taxon>Bacteria</taxon>
        <taxon>Pseudomonadati</taxon>
        <taxon>Acidobacteriota</taxon>
        <taxon>Terriglobia</taxon>
        <taxon>Terriglobales</taxon>
        <taxon>Acidobacteriaceae</taxon>
        <taxon>Chloracidobacterium</taxon>
    </lineage>
</organism>
<evidence type="ECO:0000256" key="1">
    <source>
        <dbReference type="ARBA" id="ARBA00006484"/>
    </source>
</evidence>
<feature type="transmembrane region" description="Helical" evidence="2">
    <location>
        <begin position="21"/>
        <end position="41"/>
    </location>
</feature>
<evidence type="ECO:0000313" key="4">
    <source>
        <dbReference type="Proteomes" id="UP000006791"/>
    </source>
</evidence>
<dbReference type="SUPFAM" id="SSF51735">
    <property type="entry name" value="NAD(P)-binding Rossmann-fold domains"/>
    <property type="match status" value="4"/>
</dbReference>
<sequence>MRRTKPECLRRNESTMRLNGKVALITGAAGGIGSVVTRMYLREGARVAISSRSLERAEQFRAALMAEGFSGDDILPVAFASTDLAGMQTAIEAIAARWGGLDVLINNAGSAGAKQPLFRIPFTSEDLAQLAAEGFTETETMRESAANLLGMPWHLTRLALPYLRVGASIINVSTIFSRTNYYGRIPYVVPKSALNALSLGLAKQLGTTDRAVRVNTVFPGPIDSDRIRTVFGAMDRLKGVPEGTTAQEFFDIMILARARGGEAPTKCYPTQADVAHVILFLGSDESAAISGHNFEITHGMQVKAQSRTKLTAWPDQRLIDLSRRVVLIVGGEQVHDAVTIAASQQSYGASVILTFRQPEAVNTAKAQLESRGLNHSIAVTWLDPLRRESVTSVFDLIRERYHRLDTVIVFPAHAAGHYGPELIPDEPERIRQFTDEAILGTTAFAAQLSRFLLAFDAENELQEPVNVLFVTNEHDGATNAFEDIYRAAVEQLLRVWRHEDELQVAAGTRRFAVRTNQIVRYANAEPDNLKFTADWLATLANRVRIFDELNLYVPENIQRTTGKTELPRDIARTLLGLHIGKVAVITGGSAGIGGAIGHYLALSGAKVVLAARDAERLAALKREIVAELFAVGYPQPETRVETLANIDVADEEALGRLVKFALDKFGRIDFLINNAGIAGAEEMVVDLPLAAWRHTLKANLLSNYSLIYKIAPLMKKQGAGYILNVSSYFGGEKYVAVAYPNRSDYAVSKAGQRALAEILARHLGPEIQINALSPGPVEGKRLRGEGSRPGLYARRARLILENKRLNDIHDAVIRAWREGEAVKSTLGALAHNHFEDVLAAGPPEPVRRLITHLRAAAVNEGHSDSHYLMTRKIAEKLLHRLFEGGYLTSVEDREAFTLAFLRELPEPPDPFFDPKEIDREAERVQSGILTMLNLRRMPTEEEIAIATVFYLSDPNISGETLHPSGGLKFDRTVTEGEFYGLPRNEHLMELRRKNVLLIGDYLEEELRWLVGAFAIQLVVRNCIILTKTAERADSLRHYFSAQRLNNLHIFSAGANVEAAMDDLIRRFGHLDVVVSTPFDPLPLKPLAATDDWRGVLNEKDFEQLVETHITHHFRVAKKAALQDKSQIVLVTPKTSRNSSREEFALALFVKTTLHALTATLAVECERFTHHPTVNQVDLTRRARVEEPRNEREEREELERFVDAVLLAAAPAPEPEQSRYLSRIHRGNAITV</sequence>
<proteinExistence type="inferred from homology"/>
<reference evidence="3 4" key="1">
    <citation type="journal article" date="2012" name="Environ. Microbiol.">
        <title>Complete genome of Candidatus Chloracidobacterium thermophilum, a chlorophyll-based photoheterotroph belonging to the phylum Acidobacteria.</title>
        <authorList>
            <person name="Garcia Costas A.M."/>
            <person name="Liu Z."/>
            <person name="Tomsho L.P."/>
            <person name="Schuster S.C."/>
            <person name="Ward D.M."/>
            <person name="Bryant D.A."/>
        </authorList>
    </citation>
    <scope>NUCLEOTIDE SEQUENCE [LARGE SCALE GENOMIC DNA]</scope>
    <source>
        <strain evidence="3 4">B</strain>
    </source>
</reference>
<dbReference type="Proteomes" id="UP000006791">
    <property type="component" value="Chromosome 2"/>
</dbReference>
<keyword evidence="2" id="KW-0812">Transmembrane</keyword>
<protein>
    <submittedName>
        <fullName evidence="3">Dehydrogenase with different specificities, short-chain alcohol dehydrogenases like protein</fullName>
    </submittedName>
</protein>
<keyword evidence="4" id="KW-1185">Reference proteome</keyword>
<accession>G2LJZ6</accession>
<comment type="similarity">
    <text evidence="1">Belongs to the short-chain dehydrogenases/reductases (SDR) family.</text>
</comment>
<keyword evidence="2" id="KW-1133">Transmembrane helix</keyword>
<keyword evidence="2" id="KW-0472">Membrane</keyword>
<dbReference type="InterPro" id="IPR036291">
    <property type="entry name" value="NAD(P)-bd_dom_sf"/>
</dbReference>
<dbReference type="PANTHER" id="PTHR42760">
    <property type="entry name" value="SHORT-CHAIN DEHYDROGENASES/REDUCTASES FAMILY MEMBER"/>
    <property type="match status" value="1"/>
</dbReference>
<dbReference type="FunFam" id="3.40.50.720:FF:000084">
    <property type="entry name" value="Short-chain dehydrogenase reductase"/>
    <property type="match status" value="2"/>
</dbReference>
<dbReference type="GO" id="GO:0030497">
    <property type="term" value="P:fatty acid elongation"/>
    <property type="evidence" value="ECO:0007669"/>
    <property type="project" value="TreeGrafter"/>
</dbReference>
<dbReference type="PANTHER" id="PTHR42760:SF40">
    <property type="entry name" value="3-OXOACYL-[ACYL-CARRIER-PROTEIN] REDUCTASE, CHLOROPLASTIC"/>
    <property type="match status" value="1"/>
</dbReference>
<dbReference type="CDD" id="cd05233">
    <property type="entry name" value="SDR_c"/>
    <property type="match status" value="2"/>
</dbReference>
<dbReference type="PRINTS" id="PR00081">
    <property type="entry name" value="GDHRDH"/>
</dbReference>
<dbReference type="InterPro" id="IPR002347">
    <property type="entry name" value="SDR_fam"/>
</dbReference>
<evidence type="ECO:0000256" key="2">
    <source>
        <dbReference type="SAM" id="Phobius"/>
    </source>
</evidence>
<gene>
    <name evidence="3" type="ordered locus">Cabther_B0159</name>
</gene>
<dbReference type="HOGENOM" id="CLU_269790_0_0_0"/>
<dbReference type="STRING" id="981222.Cabther_B0159"/>
<evidence type="ECO:0000313" key="3">
    <source>
        <dbReference type="EMBL" id="AEP13163.1"/>
    </source>
</evidence>